<dbReference type="PROSITE" id="PS51898">
    <property type="entry name" value="TYR_RECOMBINASE"/>
    <property type="match status" value="1"/>
</dbReference>
<accession>A0A7W3TDD1</accession>
<dbReference type="InterPro" id="IPR010998">
    <property type="entry name" value="Integrase_recombinase_N"/>
</dbReference>
<dbReference type="EMBL" id="VKHT01000287">
    <property type="protein sequence ID" value="MBB0244667.1"/>
    <property type="molecule type" value="Genomic_DNA"/>
</dbReference>
<dbReference type="InterPro" id="IPR011010">
    <property type="entry name" value="DNA_brk_join_enz"/>
</dbReference>
<keyword evidence="3" id="KW-0233">DNA recombination</keyword>
<dbReference type="Proteomes" id="UP000538929">
    <property type="component" value="Unassembled WGS sequence"/>
</dbReference>
<proteinExistence type="inferred from homology"/>
<dbReference type="AlphaFoldDB" id="A0A7W3TDD1"/>
<evidence type="ECO:0000313" key="6">
    <source>
        <dbReference type="EMBL" id="MBB0244667.1"/>
    </source>
</evidence>
<evidence type="ECO:0000259" key="5">
    <source>
        <dbReference type="PROSITE" id="PS51898"/>
    </source>
</evidence>
<dbReference type="Pfam" id="PF00589">
    <property type="entry name" value="Phage_integrase"/>
    <property type="match status" value="1"/>
</dbReference>
<dbReference type="InterPro" id="IPR050090">
    <property type="entry name" value="Tyrosine_recombinase_XerCD"/>
</dbReference>
<dbReference type="PANTHER" id="PTHR30349">
    <property type="entry name" value="PHAGE INTEGRASE-RELATED"/>
    <property type="match status" value="1"/>
</dbReference>
<feature type="domain" description="Tyr recombinase" evidence="5">
    <location>
        <begin position="185"/>
        <end position="382"/>
    </location>
</feature>
<feature type="region of interest" description="Disordered" evidence="4">
    <location>
        <begin position="383"/>
        <end position="405"/>
    </location>
</feature>
<protein>
    <submittedName>
        <fullName evidence="6">Tyrosine-type recombinase/integrase</fullName>
    </submittedName>
</protein>
<dbReference type="RefSeq" id="WP_182606253.1">
    <property type="nucleotide sequence ID" value="NZ_VKHT01000287.1"/>
</dbReference>
<sequence>MPHIERLPVAVALSPDIEYRPGRVRPHRARVRWVDPHTGRRRSLSRSHRTEEEARKWIERLGAAALRGIDPAASNPTLATYGEANMGLALRGLEPKTTDPYLAGWRLRVVPSLGHLCLPMVTNGAVDRSVYGWIADGCSRSTVKNSLAVLVRVMEQARRDGLIQANPAQVRGWQREYARAEDELDDPRSLALPDWRALTTLAEALVARSHGEFPGWGEVVIFAACTAARIGEVSGVRVRDIDPERWIWTVRRQTTPSPGGLVDKRTKGKVARRVPLIEEVRPLVARRLLAAGSDPDARLFTGPRGGRIATAVLRDATHWDEVVTSLGWEHLRRHDLRHTGLTWMADAGVPLHVLRKIAGHGSLATTQRYLHPDLRSITEAGRSLSAHLSPPVGPAQPPGATRRML</sequence>
<evidence type="ECO:0000256" key="4">
    <source>
        <dbReference type="SAM" id="MobiDB-lite"/>
    </source>
</evidence>
<dbReference type="InterPro" id="IPR002104">
    <property type="entry name" value="Integrase_catalytic"/>
</dbReference>
<organism evidence="6 7">
    <name type="scientific">Streptomyces alkaliphilus</name>
    <dbReference type="NCBI Taxonomy" id="1472722"/>
    <lineage>
        <taxon>Bacteria</taxon>
        <taxon>Bacillati</taxon>
        <taxon>Actinomycetota</taxon>
        <taxon>Actinomycetes</taxon>
        <taxon>Kitasatosporales</taxon>
        <taxon>Streptomycetaceae</taxon>
        <taxon>Streptomyces</taxon>
    </lineage>
</organism>
<evidence type="ECO:0000256" key="1">
    <source>
        <dbReference type="ARBA" id="ARBA00008857"/>
    </source>
</evidence>
<dbReference type="PANTHER" id="PTHR30349:SF64">
    <property type="entry name" value="PROPHAGE INTEGRASE INTD-RELATED"/>
    <property type="match status" value="1"/>
</dbReference>
<evidence type="ECO:0000256" key="2">
    <source>
        <dbReference type="ARBA" id="ARBA00023125"/>
    </source>
</evidence>
<gene>
    <name evidence="6" type="ORF">FNQ90_11260</name>
</gene>
<dbReference type="Gene3D" id="1.10.443.10">
    <property type="entry name" value="Intergrase catalytic core"/>
    <property type="match status" value="1"/>
</dbReference>
<dbReference type="GO" id="GO:0015074">
    <property type="term" value="P:DNA integration"/>
    <property type="evidence" value="ECO:0007669"/>
    <property type="project" value="InterPro"/>
</dbReference>
<evidence type="ECO:0000313" key="7">
    <source>
        <dbReference type="Proteomes" id="UP000538929"/>
    </source>
</evidence>
<keyword evidence="7" id="KW-1185">Reference proteome</keyword>
<comment type="similarity">
    <text evidence="1">Belongs to the 'phage' integrase family.</text>
</comment>
<dbReference type="SUPFAM" id="SSF56349">
    <property type="entry name" value="DNA breaking-rejoining enzymes"/>
    <property type="match status" value="1"/>
</dbReference>
<dbReference type="Gene3D" id="1.10.150.130">
    <property type="match status" value="1"/>
</dbReference>
<dbReference type="GO" id="GO:0003677">
    <property type="term" value="F:DNA binding"/>
    <property type="evidence" value="ECO:0007669"/>
    <property type="project" value="UniProtKB-KW"/>
</dbReference>
<dbReference type="InterPro" id="IPR013762">
    <property type="entry name" value="Integrase-like_cat_sf"/>
</dbReference>
<dbReference type="GO" id="GO:0006310">
    <property type="term" value="P:DNA recombination"/>
    <property type="evidence" value="ECO:0007669"/>
    <property type="project" value="UniProtKB-KW"/>
</dbReference>
<dbReference type="CDD" id="cd00397">
    <property type="entry name" value="DNA_BRE_C"/>
    <property type="match status" value="1"/>
</dbReference>
<name>A0A7W3TDD1_9ACTN</name>
<keyword evidence="2" id="KW-0238">DNA-binding</keyword>
<evidence type="ECO:0000256" key="3">
    <source>
        <dbReference type="ARBA" id="ARBA00023172"/>
    </source>
</evidence>
<reference evidence="7" key="1">
    <citation type="submission" date="2019-10" db="EMBL/GenBank/DDBJ databases">
        <title>Streptomyces sp. nov., a novel actinobacterium isolated from alkaline environment.</title>
        <authorList>
            <person name="Golinska P."/>
        </authorList>
    </citation>
    <scope>NUCLEOTIDE SEQUENCE [LARGE SCALE GENOMIC DNA]</scope>
    <source>
        <strain evidence="7">DSM 42118</strain>
    </source>
</reference>
<comment type="caution">
    <text evidence="6">The sequence shown here is derived from an EMBL/GenBank/DDBJ whole genome shotgun (WGS) entry which is preliminary data.</text>
</comment>